<dbReference type="PANTHER" id="PTHR35532">
    <property type="entry name" value="SIMILAR TO POLYHYDROXYALKANOATE DEPOLYMERASE"/>
    <property type="match status" value="1"/>
</dbReference>
<organism evidence="1 2">
    <name type="scientific">Bacteroides faecium</name>
    <dbReference type="NCBI Taxonomy" id="2715212"/>
    <lineage>
        <taxon>Bacteria</taxon>
        <taxon>Pseudomonadati</taxon>
        <taxon>Bacteroidota</taxon>
        <taxon>Bacteroidia</taxon>
        <taxon>Bacteroidales</taxon>
        <taxon>Bacteroidaceae</taxon>
        <taxon>Bacteroides</taxon>
    </lineage>
</organism>
<reference evidence="1 2" key="1">
    <citation type="submission" date="2020-03" db="EMBL/GenBank/DDBJ databases">
        <title>Genomic analysis of Bacteroides faecium CBA7301.</title>
        <authorList>
            <person name="Kim J."/>
            <person name="Roh S.W."/>
        </authorList>
    </citation>
    <scope>NUCLEOTIDE SEQUENCE [LARGE SCALE GENOMIC DNA]</scope>
    <source>
        <strain evidence="1 2">CBA7301</strain>
    </source>
</reference>
<dbReference type="Gene3D" id="2.60.120.260">
    <property type="entry name" value="Galactose-binding domain-like"/>
    <property type="match status" value="2"/>
</dbReference>
<proteinExistence type="predicted"/>
<dbReference type="RefSeq" id="WP_167962626.1">
    <property type="nucleotide sequence ID" value="NZ_CP050831.1"/>
</dbReference>
<dbReference type="PROSITE" id="PS51257">
    <property type="entry name" value="PROKAR_LIPOPROTEIN"/>
    <property type="match status" value="1"/>
</dbReference>
<name>A0A6H0KPV0_9BACE</name>
<dbReference type="PANTHER" id="PTHR35532:SF5">
    <property type="entry name" value="CARBOHYDRATE-BINDING DOMAIN-CONTAINING PROTEIN"/>
    <property type="match status" value="1"/>
</dbReference>
<dbReference type="Proteomes" id="UP000501780">
    <property type="component" value="Chromosome"/>
</dbReference>
<gene>
    <name evidence="1" type="ORF">BacF7301_10690</name>
</gene>
<evidence type="ECO:0000313" key="1">
    <source>
        <dbReference type="EMBL" id="QIU94578.1"/>
    </source>
</evidence>
<dbReference type="AlphaFoldDB" id="A0A6H0KPV0"/>
<dbReference type="KEGG" id="bfc:BacF7301_10690"/>
<dbReference type="SUPFAM" id="SSF49785">
    <property type="entry name" value="Galactose-binding domain-like"/>
    <property type="match status" value="1"/>
</dbReference>
<keyword evidence="2" id="KW-1185">Reference proteome</keyword>
<dbReference type="InterPro" id="IPR008979">
    <property type="entry name" value="Galactose-bd-like_sf"/>
</dbReference>
<dbReference type="EMBL" id="CP050831">
    <property type="protein sequence ID" value="QIU94578.1"/>
    <property type="molecule type" value="Genomic_DNA"/>
</dbReference>
<evidence type="ECO:0000313" key="2">
    <source>
        <dbReference type="Proteomes" id="UP000501780"/>
    </source>
</evidence>
<accession>A0A6H0KPV0</accession>
<protein>
    <submittedName>
        <fullName evidence="1">Discoidin domain-containing protein</fullName>
    </submittedName>
</protein>
<sequence length="724" mass="85281">MRILLFLGFMCLFMSCHKYPDAVEQALEQAGDNRKELEKVLEHFRKQGKIPYQSACFLIENMPYHQSKETILLDSAYNSYFEKVDSIYSQLFSNMTIEEIRPYKKKKHDSLCISLAENFNSFVAPKILNVDKTDIQIIKSDFLVDNIESALRIWNEKGYKTDEDFDFFKEFILPYRTTNEYPLMKRSQIRKMYEKILLDSLLGTIHESVEWYKIYVDKCRWLNKYVKPKEHMGIYDLFVPRFKMDCHNMTNWSCNVLRACGIPAVYEFTPKWLDRDSKHYWCNSPDSTGIIQPYTAPGNNLREDWDSNIKYCGKVYRKTFGVQYNTPYFMAAEDEFVPEHFSTPLLSDQTFRYHQTITLRLPLLDNIDNNIAYICMFTTKGLTPVGWGKIDHRKSEIIFEQIPLNTLFFPVIFDGETMLEINEPFMILSSRLRKDIPEPLTVNEQQKKKLDISLVNGKLFVTGENKQSSGMKYVTLKCDTTKKETLHLLRKYPEKQRLKALQERIKGSYILGSNKEKRNFDTLYILDYVPCPYFQEVEFKNDKKYRYYRFRNPDKKGVNIAHMEFLGRYSRNHKCSSPTPLPVFSKEQPEDKNQFLYRINGIPLNTGHNAADAFDGNYDTYVTTSSVGMDFGTPVQINRIRFVPRTANNGIVPGDSYALFYYANGWKEFKILYAENSYLDFKDVPYATLYWLRNLTTGKEELPFFYSNGKQYFLHTDTINESIY</sequence>